<dbReference type="Proteomes" id="UP000290057">
    <property type="component" value="Chromosome"/>
</dbReference>
<keyword evidence="1" id="KW-0732">Signal</keyword>
<keyword evidence="3" id="KW-0378">Hydrolase</keyword>
<protein>
    <submittedName>
        <fullName evidence="3">Alpha/beta hydrolase</fullName>
    </submittedName>
</protein>
<evidence type="ECO:0000313" key="3">
    <source>
        <dbReference type="EMBL" id="BBI19691.1"/>
    </source>
</evidence>
<dbReference type="InterPro" id="IPR029058">
    <property type="entry name" value="AB_hydrolase_fold"/>
</dbReference>
<dbReference type="Pfam" id="PF12146">
    <property type="entry name" value="Hydrolase_4"/>
    <property type="match status" value="1"/>
</dbReference>
<dbReference type="Gene3D" id="3.40.50.1820">
    <property type="entry name" value="alpha/beta hydrolase"/>
    <property type="match status" value="1"/>
</dbReference>
<dbReference type="SUPFAM" id="SSF53474">
    <property type="entry name" value="alpha/beta-Hydrolases"/>
    <property type="match status" value="1"/>
</dbReference>
<keyword evidence="4" id="KW-1185">Reference proteome</keyword>
<name>A0A3T1CFE4_9SPHN</name>
<proteinExistence type="predicted"/>
<dbReference type="InterPro" id="IPR053145">
    <property type="entry name" value="AB_hydrolase_Est10"/>
</dbReference>
<dbReference type="GO" id="GO:0052689">
    <property type="term" value="F:carboxylic ester hydrolase activity"/>
    <property type="evidence" value="ECO:0007669"/>
    <property type="project" value="TreeGrafter"/>
</dbReference>
<evidence type="ECO:0000313" key="4">
    <source>
        <dbReference type="Proteomes" id="UP000290057"/>
    </source>
</evidence>
<dbReference type="RefSeq" id="WP_130585805.1">
    <property type="nucleotide sequence ID" value="NZ_AP019389.1"/>
</dbReference>
<organism evidence="3 4">
    <name type="scientific">Qipengyuania flava</name>
    <dbReference type="NCBI Taxonomy" id="192812"/>
    <lineage>
        <taxon>Bacteria</taxon>
        <taxon>Pseudomonadati</taxon>
        <taxon>Pseudomonadota</taxon>
        <taxon>Alphaproteobacteria</taxon>
        <taxon>Sphingomonadales</taxon>
        <taxon>Erythrobacteraceae</taxon>
        <taxon>Qipengyuania</taxon>
    </lineage>
</organism>
<dbReference type="InterPro" id="IPR022742">
    <property type="entry name" value="Hydrolase_4"/>
</dbReference>
<dbReference type="PANTHER" id="PTHR43265:SF1">
    <property type="entry name" value="ESTERASE ESTD"/>
    <property type="match status" value="1"/>
</dbReference>
<gene>
    <name evidence="3" type="ORF">EKJ_05380</name>
</gene>
<dbReference type="EMBL" id="AP019389">
    <property type="protein sequence ID" value="BBI19691.1"/>
    <property type="molecule type" value="Genomic_DNA"/>
</dbReference>
<feature type="domain" description="Serine aminopeptidase S33" evidence="2">
    <location>
        <begin position="73"/>
        <end position="257"/>
    </location>
</feature>
<dbReference type="AlphaFoldDB" id="A0A3T1CFE4"/>
<dbReference type="PANTHER" id="PTHR43265">
    <property type="entry name" value="ESTERASE ESTD"/>
    <property type="match status" value="1"/>
</dbReference>
<evidence type="ECO:0000259" key="2">
    <source>
        <dbReference type="Pfam" id="PF12146"/>
    </source>
</evidence>
<feature type="signal peptide" evidence="1">
    <location>
        <begin position="1"/>
        <end position="23"/>
    </location>
</feature>
<reference evidence="3 4" key="1">
    <citation type="submission" date="2019-01" db="EMBL/GenBank/DDBJ databases">
        <title>Complete genome sequence of Erythrobacter flavus KJ5.</title>
        <authorList>
            <person name="Kanesaki Y."/>
            <person name="Brotosudarmo T."/>
            <person name="Moriuchi R."/>
            <person name="Awai K."/>
        </authorList>
    </citation>
    <scope>NUCLEOTIDE SEQUENCE [LARGE SCALE GENOMIC DNA]</scope>
    <source>
        <strain evidence="3 4">KJ5</strain>
    </source>
</reference>
<sequence>MPRLRSLTLIAALFAGLAAPASAQQALTAPGPEGELAGTLVTPKPDHPLVLIIPGSGMTDRDGNNPLAVTAAPYRLLADALQQRGIGTLRIDKRGMFGSKAATADPNAVTIADYVADTASWIESARAQIAIDCVWLLGHSEGAIVALAAAQELDNLCGVILVTAPGRPMGTVLREQLHANPANAPLLEGVDAAIAELEAGRRVDVESLHPLLGRLFAPTVQGFMIDLMAHDPAQLAAATDEPLLIVHGGNDLQIGDADAAALRAGAPYAEFVEIDAMNHVFKEVPADAPFANRASYADASLPVAPALVEAVAEFVMRPRGEEE</sequence>
<evidence type="ECO:0000256" key="1">
    <source>
        <dbReference type="SAM" id="SignalP"/>
    </source>
</evidence>
<accession>A0A3T1CFE4</accession>
<feature type="chain" id="PRO_5019377356" evidence="1">
    <location>
        <begin position="24"/>
        <end position="323"/>
    </location>
</feature>